<dbReference type="InterPro" id="IPR017850">
    <property type="entry name" value="Alkaline_phosphatase_core_sf"/>
</dbReference>
<dbReference type="Gene3D" id="3.40.720.10">
    <property type="entry name" value="Alkaline Phosphatase, subunit A"/>
    <property type="match status" value="1"/>
</dbReference>
<feature type="region of interest" description="Disordered" evidence="4">
    <location>
        <begin position="353"/>
        <end position="373"/>
    </location>
</feature>
<dbReference type="STRING" id="56458.SB85_00235"/>
<sequence length="728" mass="79032">MTDQTRRRLLRAGLTASAAALLPPSIARAAAIAPDVRSGTLDDLQHVVILMQENRAFDHYFGSLPGVRGFGDRFPIPAPPLPDTAPRTVWLQPSADGSRQLAPFPLRTAHDFATMRVQGTPHTWPNAQQAWDHGRMGQWPAAKRDHALAYYERDDLPFQFALADAFTLCDAYHCAIQAGTNPNRIFLWTGQNDPHARAGGPAIANSHDNFPELGGDPDDYRWPSYVEALQQAGVSWQIYQDMADNFTDNPLAGFAPFRAAWRGAPGHDPQLRARGVSSRSLAQLREDVLAARLPSVSFIIADAAGSEHPDPSSPAQGAAYTARVLDALTADPKVWARTALLLMFDENDGFFDHVPPPAPPSPSPSHDPAVTAAGGWAGASSVATDGEYHLHPAPGDAKADPPELRGRPYGLGPRVPMYVISPWSRGGWVDSQVYDHTSVLRLLERRFGVAASGVSAWRRAVCGDLLDAFDFRQADTRPFVADLPDVREAAARAAALSDHALPPLPPQLQAPRQAFGVRRSRALPYRPTVQLQYVQARGEVQLRMANAGAAAVLHVYDRYDLAALPRRYTVGAGATLDGTWTTYDGSYDLWLLGPNGFHRHYRGDLSAPLLQAEIAQEPTNAEALCLVLRNPGDAPLSVSLEPAAYAQAQPRQRVTLAPGAEQRIRWNAKPSGGWYDLWLVQDNARQRLAGRVETGKPGISDPAMGGPARLYQEPAGGGRDWGVGIEDS</sequence>
<gene>
    <name evidence="7" type="ORF">XsacCFBP4641_12090</name>
</gene>
<dbReference type="InterPro" id="IPR017767">
    <property type="entry name" value="PC-PLC"/>
</dbReference>
<keyword evidence="5" id="KW-0732">Signal</keyword>
<protein>
    <recommendedName>
        <fullName evidence="2">phospholipase C</fullName>
        <ecNumber evidence="2">3.1.4.3</ecNumber>
    </recommendedName>
</protein>
<reference evidence="7 8" key="1">
    <citation type="submission" date="2016-08" db="EMBL/GenBank/DDBJ databases">
        <authorList>
            <person name="Seilhamer J.J."/>
        </authorList>
    </citation>
    <scope>NUCLEOTIDE SEQUENCE [LARGE SCALE GENOMIC DNA]</scope>
    <source>
        <strain evidence="7 8">CFBP4641</strain>
    </source>
</reference>
<dbReference type="GO" id="GO:0034480">
    <property type="term" value="F:phosphatidylcholine phospholipase C activity"/>
    <property type="evidence" value="ECO:0007669"/>
    <property type="project" value="UniProtKB-EC"/>
</dbReference>
<dbReference type="OrthoDB" id="9770871at2"/>
<dbReference type="PANTHER" id="PTHR31956">
    <property type="entry name" value="NON-SPECIFIC PHOSPHOLIPASE C4-RELATED"/>
    <property type="match status" value="1"/>
</dbReference>
<dbReference type="InterPro" id="IPR008475">
    <property type="entry name" value="PLipase_C_C"/>
</dbReference>
<feature type="region of interest" description="Disordered" evidence="4">
    <location>
        <begin position="385"/>
        <end position="407"/>
    </location>
</feature>
<evidence type="ECO:0000256" key="2">
    <source>
        <dbReference type="ARBA" id="ARBA00012018"/>
    </source>
</evidence>
<keyword evidence="3" id="KW-0378">Hydrolase</keyword>
<dbReference type="EC" id="3.1.4.3" evidence="2"/>
<feature type="compositionally biased region" description="Pro residues" evidence="4">
    <location>
        <begin position="354"/>
        <end position="365"/>
    </location>
</feature>
<dbReference type="Pfam" id="PF05506">
    <property type="entry name" value="PLipase_C_C"/>
    <property type="match status" value="2"/>
</dbReference>
<evidence type="ECO:0000313" key="7">
    <source>
        <dbReference type="EMBL" id="PPU82056.1"/>
    </source>
</evidence>
<dbReference type="AlphaFoldDB" id="A0A2P5Z308"/>
<feature type="chain" id="PRO_5015119469" description="phospholipase C" evidence="5">
    <location>
        <begin position="30"/>
        <end position="728"/>
    </location>
</feature>
<comment type="similarity">
    <text evidence="1">Belongs to the bacterial phospholipase C family.</text>
</comment>
<evidence type="ECO:0000256" key="5">
    <source>
        <dbReference type="SAM" id="SignalP"/>
    </source>
</evidence>
<evidence type="ECO:0000256" key="4">
    <source>
        <dbReference type="SAM" id="MobiDB-lite"/>
    </source>
</evidence>
<proteinExistence type="inferred from homology"/>
<dbReference type="PROSITE" id="PS51318">
    <property type="entry name" value="TAT"/>
    <property type="match status" value="1"/>
</dbReference>
<evidence type="ECO:0000313" key="8">
    <source>
        <dbReference type="Proteomes" id="UP000247346"/>
    </source>
</evidence>
<dbReference type="NCBIfam" id="TIGR03396">
    <property type="entry name" value="PC_PLC"/>
    <property type="match status" value="1"/>
</dbReference>
<dbReference type="EMBL" id="MDEK01000010">
    <property type="protein sequence ID" value="PPU82056.1"/>
    <property type="molecule type" value="Genomic_DNA"/>
</dbReference>
<dbReference type="Proteomes" id="UP000247346">
    <property type="component" value="Unassembled WGS sequence"/>
</dbReference>
<comment type="caution">
    <text evidence="7">The sequence shown here is derived from an EMBL/GenBank/DDBJ whole genome shotgun (WGS) entry which is preliminary data.</text>
</comment>
<name>A0A2P5Z308_9XANT</name>
<dbReference type="InterPro" id="IPR007312">
    <property type="entry name" value="Phosphoesterase"/>
</dbReference>
<organism evidence="7 8">
    <name type="scientific">Xanthomonas sacchari</name>
    <dbReference type="NCBI Taxonomy" id="56458"/>
    <lineage>
        <taxon>Bacteria</taxon>
        <taxon>Pseudomonadati</taxon>
        <taxon>Pseudomonadota</taxon>
        <taxon>Gammaproteobacteria</taxon>
        <taxon>Lysobacterales</taxon>
        <taxon>Lysobacteraceae</taxon>
        <taxon>Xanthomonas</taxon>
    </lineage>
</organism>
<feature type="domain" description="Bacterial phospholipase C C-terminal" evidence="6">
    <location>
        <begin position="520"/>
        <end position="604"/>
    </location>
</feature>
<feature type="domain" description="Bacterial phospholipase C C-terminal" evidence="6">
    <location>
        <begin position="620"/>
        <end position="691"/>
    </location>
</feature>
<dbReference type="PANTHER" id="PTHR31956:SF36">
    <property type="entry name" value="NON-HEMOLYTIC PHOSPHOLIPASE C"/>
    <property type="match status" value="1"/>
</dbReference>
<evidence type="ECO:0000256" key="1">
    <source>
        <dbReference type="ARBA" id="ARBA00009717"/>
    </source>
</evidence>
<evidence type="ECO:0000259" key="6">
    <source>
        <dbReference type="Pfam" id="PF05506"/>
    </source>
</evidence>
<dbReference type="Pfam" id="PF04185">
    <property type="entry name" value="Phosphoesterase"/>
    <property type="match status" value="1"/>
</dbReference>
<dbReference type="GO" id="GO:0016042">
    <property type="term" value="P:lipid catabolic process"/>
    <property type="evidence" value="ECO:0007669"/>
    <property type="project" value="InterPro"/>
</dbReference>
<feature type="region of interest" description="Disordered" evidence="4">
    <location>
        <begin position="695"/>
        <end position="728"/>
    </location>
</feature>
<accession>A0A2P5Z308</accession>
<feature type="compositionally biased region" description="Basic and acidic residues" evidence="4">
    <location>
        <begin position="397"/>
        <end position="406"/>
    </location>
</feature>
<feature type="signal peptide" evidence="5">
    <location>
        <begin position="1"/>
        <end position="29"/>
    </location>
</feature>
<dbReference type="InterPro" id="IPR006311">
    <property type="entry name" value="TAT_signal"/>
</dbReference>
<evidence type="ECO:0000256" key="3">
    <source>
        <dbReference type="ARBA" id="ARBA00022801"/>
    </source>
</evidence>